<keyword evidence="2" id="KW-1185">Reference proteome</keyword>
<organism evidence="1 2">
    <name type="scientific">Kouleothrix aurantiaca</name>
    <dbReference type="NCBI Taxonomy" id="186479"/>
    <lineage>
        <taxon>Bacteria</taxon>
        <taxon>Bacillati</taxon>
        <taxon>Chloroflexota</taxon>
        <taxon>Chloroflexia</taxon>
        <taxon>Chloroflexales</taxon>
        <taxon>Roseiflexineae</taxon>
        <taxon>Roseiflexaceae</taxon>
        <taxon>Kouleothrix</taxon>
    </lineage>
</organism>
<accession>A0A0P9DGZ7</accession>
<evidence type="ECO:0008006" key="3">
    <source>
        <dbReference type="Google" id="ProtNLM"/>
    </source>
</evidence>
<dbReference type="Pfam" id="PF13563">
    <property type="entry name" value="2_5_RNA_ligase2"/>
    <property type="match status" value="1"/>
</dbReference>
<dbReference type="EMBL" id="LJCR01002126">
    <property type="protein sequence ID" value="KPV49200.1"/>
    <property type="molecule type" value="Genomic_DNA"/>
</dbReference>
<reference evidence="1 2" key="1">
    <citation type="submission" date="2015-09" db="EMBL/GenBank/DDBJ databases">
        <title>Draft genome sequence of Kouleothrix aurantiaca JCM 19913.</title>
        <authorList>
            <person name="Hemp J."/>
        </authorList>
    </citation>
    <scope>NUCLEOTIDE SEQUENCE [LARGE SCALE GENOMIC DNA]</scope>
    <source>
        <strain evidence="1 2">COM-B</strain>
    </source>
</reference>
<dbReference type="AlphaFoldDB" id="A0A0P9DGZ7"/>
<comment type="caution">
    <text evidence="1">The sequence shown here is derived from an EMBL/GenBank/DDBJ whole genome shotgun (WGS) entry which is preliminary data.</text>
</comment>
<evidence type="ECO:0000313" key="2">
    <source>
        <dbReference type="Proteomes" id="UP000050509"/>
    </source>
</evidence>
<dbReference type="SUPFAM" id="SSF55144">
    <property type="entry name" value="LigT-like"/>
    <property type="match status" value="1"/>
</dbReference>
<protein>
    <recommendedName>
        <fullName evidence="3">2'-5' RNA ligase</fullName>
    </recommendedName>
</protein>
<proteinExistence type="predicted"/>
<dbReference type="Gene3D" id="3.90.1140.10">
    <property type="entry name" value="Cyclic phosphodiesterase"/>
    <property type="match status" value="1"/>
</dbReference>
<evidence type="ECO:0000313" key="1">
    <source>
        <dbReference type="EMBL" id="KPV49200.1"/>
    </source>
</evidence>
<sequence>LHLTLAFLGDSTEAPLATNKARIIGLVKEWAATQGRQLQGTINGLGRFFHAEDDHTNAVFVSPDVPGLPELRQSLCEAIERAGFDYSNTHGFTPHITVAYVPIDAPTPAIRIETPVQFDAVTLAWGDEHIHERMGARVGMKDAAADDAAALLEQELARAQRLGREAQRHE</sequence>
<dbReference type="Proteomes" id="UP000050509">
    <property type="component" value="Unassembled WGS sequence"/>
</dbReference>
<feature type="non-terminal residue" evidence="1">
    <location>
        <position position="1"/>
    </location>
</feature>
<gene>
    <name evidence="1" type="ORF">SE17_33955</name>
</gene>
<name>A0A0P9DGZ7_9CHLR</name>
<dbReference type="InterPro" id="IPR009097">
    <property type="entry name" value="Cyclic_Pdiesterase"/>
</dbReference>